<feature type="domain" description="Glycosyltransferase 2-like" evidence="2">
    <location>
        <begin position="5"/>
        <end position="164"/>
    </location>
</feature>
<dbReference type="InterPro" id="IPR050256">
    <property type="entry name" value="Glycosyltransferase_2"/>
</dbReference>
<evidence type="ECO:0000256" key="1">
    <source>
        <dbReference type="SAM" id="Phobius"/>
    </source>
</evidence>
<dbReference type="PANTHER" id="PTHR48090:SF7">
    <property type="entry name" value="RFBJ PROTEIN"/>
    <property type="match status" value="1"/>
</dbReference>
<keyword evidence="1" id="KW-0812">Transmembrane</keyword>
<keyword evidence="3" id="KW-0808">Transferase</keyword>
<organism evidence="3 4">
    <name type="scientific">Candidatus Nitrosotalea okcheonensis</name>
    <dbReference type="NCBI Taxonomy" id="1903276"/>
    <lineage>
        <taxon>Archaea</taxon>
        <taxon>Nitrososphaerota</taxon>
        <taxon>Nitrososphaeria</taxon>
        <taxon>Nitrosotaleales</taxon>
        <taxon>Nitrosotaleaceae</taxon>
        <taxon>Nitrosotalea</taxon>
    </lineage>
</organism>
<dbReference type="Pfam" id="PF00535">
    <property type="entry name" value="Glycos_transf_2"/>
    <property type="match status" value="1"/>
</dbReference>
<dbReference type="InterPro" id="IPR029044">
    <property type="entry name" value="Nucleotide-diphossugar_trans"/>
</dbReference>
<proteinExistence type="predicted"/>
<evidence type="ECO:0000259" key="2">
    <source>
        <dbReference type="Pfam" id="PF00535"/>
    </source>
</evidence>
<keyword evidence="4" id="KW-1185">Reference proteome</keyword>
<dbReference type="AlphaFoldDB" id="A0A2H1FHS5"/>
<dbReference type="CDD" id="cd04179">
    <property type="entry name" value="DPM_DPG-synthase_like"/>
    <property type="match status" value="1"/>
</dbReference>
<keyword evidence="1" id="KW-0472">Membrane</keyword>
<feature type="transmembrane region" description="Helical" evidence="1">
    <location>
        <begin position="264"/>
        <end position="287"/>
    </location>
</feature>
<dbReference type="OrthoDB" id="11098at2157"/>
<accession>A0A2H1FHS5</accession>
<dbReference type="Gene3D" id="3.90.550.10">
    <property type="entry name" value="Spore Coat Polysaccharide Biosynthesis Protein SpsA, Chain A"/>
    <property type="match status" value="1"/>
</dbReference>
<keyword evidence="1" id="KW-1133">Transmembrane helix</keyword>
<reference evidence="4" key="1">
    <citation type="submission" date="2017-03" db="EMBL/GenBank/DDBJ databases">
        <authorList>
            <person name="Herbold C."/>
        </authorList>
    </citation>
    <scope>NUCLEOTIDE SEQUENCE [LARGE SCALE GENOMIC DNA]</scope>
</reference>
<dbReference type="GO" id="GO:0016740">
    <property type="term" value="F:transferase activity"/>
    <property type="evidence" value="ECO:0007669"/>
    <property type="project" value="UniProtKB-KW"/>
</dbReference>
<name>A0A2H1FHS5_9ARCH</name>
<sequence length="296" mass="32633">MKVIIGLPAFNEEKNIASTIAKLQKFSYTIVVCNDGSSDMTGTIAEKMGALVVNHQKNLGYGAGIRTLFTKAKELDADMLVTFDADGQHRVEDIENIIRPIETGEADIVIGSRFLNKTNDTNVPKYRKIGIKVITNVTNSSMNFKISDSQSGFRAYNKKVLKEVTPSEYGMGVSTEILIKANKSGFRFKEVPITILYEGETSTHNPVSHGVSVILSTMKFISIEHPLKFYGIPGMVFLAIGLFFIVWTIQAFTATRQIITNISLIGIGAIILGTMLTMTAILLYSLVNVVRERHSD</sequence>
<dbReference type="PANTHER" id="PTHR48090">
    <property type="entry name" value="UNDECAPRENYL-PHOSPHATE 4-DEOXY-4-FORMAMIDO-L-ARABINOSE TRANSFERASE-RELATED"/>
    <property type="match status" value="1"/>
</dbReference>
<gene>
    <name evidence="3" type="ORF">NCS_30124</name>
</gene>
<dbReference type="EMBL" id="LT841358">
    <property type="protein sequence ID" value="SMH72284.1"/>
    <property type="molecule type" value="Genomic_DNA"/>
</dbReference>
<evidence type="ECO:0000313" key="3">
    <source>
        <dbReference type="EMBL" id="SMH72284.1"/>
    </source>
</evidence>
<protein>
    <submittedName>
        <fullName evidence="3">Glycosyltransferase</fullName>
    </submittedName>
</protein>
<dbReference type="SUPFAM" id="SSF53448">
    <property type="entry name" value="Nucleotide-diphospho-sugar transferases"/>
    <property type="match status" value="1"/>
</dbReference>
<feature type="transmembrane region" description="Helical" evidence="1">
    <location>
        <begin position="229"/>
        <end position="252"/>
    </location>
</feature>
<evidence type="ECO:0000313" key="4">
    <source>
        <dbReference type="Proteomes" id="UP000230607"/>
    </source>
</evidence>
<dbReference type="InterPro" id="IPR001173">
    <property type="entry name" value="Glyco_trans_2-like"/>
</dbReference>
<dbReference type="Proteomes" id="UP000230607">
    <property type="component" value="Chromosome 1"/>
</dbReference>
<dbReference type="RefSeq" id="WP_157928082.1">
    <property type="nucleotide sequence ID" value="NZ_LT841358.1"/>
</dbReference>